<sequence length="927" mass="99672">MGLMCCSSVAEPTSTELPKPRLPPHVRLSASSPSFSPVRLLGCNLYAQTLTLARFPPRNASKLLAPRPMGRRKERRLAAMAAAGRRVKLDLFLDPSPGEASQKEGIGGEIRDRQIVVPTSPSSSDKKENPLALLGQYSDDEEEDEEAADQPTGEAKRSPRDAIAQVTIERADTAGDAQTEPLVSVGDQQEASETCDVKNYTQSVTEESTLAPEPTLQEESVIAAESVPDSSGMQIVGDIGGNWKAIMHEQSNQCYYWNTVTGETSWEIPNGLASGVASDGVASTSVPTHMDYSIEAQAHVLPQNTMEAYPSHMSVGNGTATYANFGMTCGSAQVTQDAYAYAPAASHESMDIDPLYLAKYGEELLQRLNLLSRLHGSNEGLELLRREIEIRISDCNALSSYGSSLLPLWLHAEVHLKQLDSSVSKLEMSYRVDTEPRDSKTEVAEHKAPNEADTIAPSNGEALKSELSAGITIDENVQIEKPALTSSAQSSQDKDAPAVTSKVKSDNDEDMDVEMEVDEDSVGEQAHCSSVPNKEHPSSEQVSSADLPPLEGPTSPEDNDVPPPPPEEEWIPPPPPDNEPAPPAPPEEPTAPYIHADTISQPHIAQANVGCTLSGMEYYATVGTEGTHASYYMQVTEPHVLQAQQHSYYAPVSASGISVPVDGTSIAPESYYTYPSVSMAASGIAAEHSGYYASSTSAIPSSAADIKTSSAPLVSANINSDPKGPDKIISKDASIAPLTQAAVAASAAGTSSVLGSSTQSSTSTTNQTKVIRSKKRAVAVTSSLRSNKKVSSLVDKWKAAKEELRDEEEEPESALEALERKRQKEIKEWRKQQIASGEAQENANFVPVRGDWRDRVKRRRAEAKKEPKDESIAASLGSAEQHKGSPDLAELSKGLPSGWQAYVDESTKQVYYGNSLTSETSWERPTK</sequence>
<comment type="caution">
    <text evidence="4">The sequence shown here is derived from an EMBL/GenBank/DDBJ whole genome shotgun (WGS) entry which is preliminary data.</text>
</comment>
<dbReference type="EMBL" id="CM029043">
    <property type="protein sequence ID" value="KAG2611229.1"/>
    <property type="molecule type" value="Genomic_DNA"/>
</dbReference>
<organism evidence="4 5">
    <name type="scientific">Panicum virgatum</name>
    <name type="common">Blackwell switchgrass</name>
    <dbReference type="NCBI Taxonomy" id="38727"/>
    <lineage>
        <taxon>Eukaryota</taxon>
        <taxon>Viridiplantae</taxon>
        <taxon>Streptophyta</taxon>
        <taxon>Embryophyta</taxon>
        <taxon>Tracheophyta</taxon>
        <taxon>Spermatophyta</taxon>
        <taxon>Magnoliopsida</taxon>
        <taxon>Liliopsida</taxon>
        <taxon>Poales</taxon>
        <taxon>Poaceae</taxon>
        <taxon>PACMAD clade</taxon>
        <taxon>Panicoideae</taxon>
        <taxon>Panicodae</taxon>
        <taxon>Paniceae</taxon>
        <taxon>Panicinae</taxon>
        <taxon>Panicum</taxon>
        <taxon>Panicum sect. Hiantes</taxon>
    </lineage>
</organism>
<evidence type="ECO:0000256" key="2">
    <source>
        <dbReference type="SAM" id="MobiDB-lite"/>
    </source>
</evidence>
<evidence type="ECO:0000256" key="1">
    <source>
        <dbReference type="SAM" id="Coils"/>
    </source>
</evidence>
<reference evidence="4" key="1">
    <citation type="submission" date="2020-05" db="EMBL/GenBank/DDBJ databases">
        <title>WGS assembly of Panicum virgatum.</title>
        <authorList>
            <person name="Lovell J.T."/>
            <person name="Jenkins J."/>
            <person name="Shu S."/>
            <person name="Juenger T.E."/>
            <person name="Schmutz J."/>
        </authorList>
    </citation>
    <scope>NUCLEOTIDE SEQUENCE</scope>
    <source>
        <strain evidence="4">AP13</strain>
    </source>
</reference>
<dbReference type="Gene3D" id="2.20.70.10">
    <property type="match status" value="2"/>
</dbReference>
<dbReference type="PROSITE" id="PS01159">
    <property type="entry name" value="WW_DOMAIN_1"/>
    <property type="match status" value="2"/>
</dbReference>
<proteinExistence type="predicted"/>
<feature type="region of interest" description="Disordered" evidence="2">
    <location>
        <begin position="484"/>
        <end position="593"/>
    </location>
</feature>
<dbReference type="AlphaFoldDB" id="A0A8T0TTR5"/>
<name>A0A8T0TTR5_PANVG</name>
<dbReference type="SUPFAM" id="SSF51045">
    <property type="entry name" value="WW domain"/>
    <property type="match status" value="2"/>
</dbReference>
<keyword evidence="1" id="KW-0175">Coiled coil</keyword>
<feature type="compositionally biased region" description="Pro residues" evidence="2">
    <location>
        <begin position="561"/>
        <end position="589"/>
    </location>
</feature>
<dbReference type="PANTHER" id="PTHR47852">
    <property type="entry name" value="OS06G0298400 PROTEIN"/>
    <property type="match status" value="1"/>
</dbReference>
<protein>
    <recommendedName>
        <fullName evidence="3">WW domain-containing protein</fullName>
    </recommendedName>
</protein>
<dbReference type="InterPro" id="IPR001202">
    <property type="entry name" value="WW_dom"/>
</dbReference>
<dbReference type="PANTHER" id="PTHR47852:SF2">
    <property type="entry name" value="WW DOMAIN-CONTAINING PROTEIN"/>
    <property type="match status" value="1"/>
</dbReference>
<dbReference type="Pfam" id="PF00397">
    <property type="entry name" value="WW"/>
    <property type="match status" value="2"/>
</dbReference>
<evidence type="ECO:0000259" key="3">
    <source>
        <dbReference type="PROSITE" id="PS50020"/>
    </source>
</evidence>
<feature type="domain" description="WW" evidence="3">
    <location>
        <begin position="237"/>
        <end position="271"/>
    </location>
</feature>
<gene>
    <name evidence="4" type="ORF">PVAP13_4KG134200</name>
</gene>
<feature type="compositionally biased region" description="Acidic residues" evidence="2">
    <location>
        <begin position="507"/>
        <end position="522"/>
    </location>
</feature>
<feature type="region of interest" description="Disordered" evidence="2">
    <location>
        <begin position="433"/>
        <end position="458"/>
    </location>
</feature>
<keyword evidence="5" id="KW-1185">Reference proteome</keyword>
<accession>A0A8T0TTR5</accession>
<dbReference type="InterPro" id="IPR036020">
    <property type="entry name" value="WW_dom_sf"/>
</dbReference>
<dbReference type="PROSITE" id="PS50020">
    <property type="entry name" value="WW_DOMAIN_2"/>
    <property type="match status" value="2"/>
</dbReference>
<feature type="region of interest" description="Disordered" evidence="2">
    <location>
        <begin position="852"/>
        <end position="893"/>
    </location>
</feature>
<feature type="compositionally biased region" description="Low complexity" evidence="2">
    <location>
        <begin position="752"/>
        <end position="768"/>
    </location>
</feature>
<feature type="domain" description="WW" evidence="3">
    <location>
        <begin position="893"/>
        <end position="927"/>
    </location>
</feature>
<feature type="compositionally biased region" description="Acidic residues" evidence="2">
    <location>
        <begin position="138"/>
        <end position="148"/>
    </location>
</feature>
<evidence type="ECO:0000313" key="4">
    <source>
        <dbReference type="EMBL" id="KAG2611229.1"/>
    </source>
</evidence>
<feature type="coiled-coil region" evidence="1">
    <location>
        <begin position="787"/>
        <end position="821"/>
    </location>
</feature>
<dbReference type="CDD" id="cd00201">
    <property type="entry name" value="WW"/>
    <property type="match status" value="2"/>
</dbReference>
<feature type="region of interest" description="Disordered" evidence="2">
    <location>
        <begin position="752"/>
        <end position="773"/>
    </location>
</feature>
<feature type="region of interest" description="Disordered" evidence="2">
    <location>
        <begin position="94"/>
        <end position="194"/>
    </location>
</feature>
<feature type="region of interest" description="Disordered" evidence="2">
    <location>
        <begin position="1"/>
        <end position="22"/>
    </location>
</feature>
<dbReference type="SMART" id="SM00456">
    <property type="entry name" value="WW"/>
    <property type="match status" value="2"/>
</dbReference>
<evidence type="ECO:0000313" key="5">
    <source>
        <dbReference type="Proteomes" id="UP000823388"/>
    </source>
</evidence>
<feature type="compositionally biased region" description="Basic and acidic residues" evidence="2">
    <location>
        <begin position="433"/>
        <end position="450"/>
    </location>
</feature>
<dbReference type="Proteomes" id="UP000823388">
    <property type="component" value="Chromosome 4K"/>
</dbReference>